<evidence type="ECO:0000259" key="6">
    <source>
        <dbReference type="PROSITE" id="PS50067"/>
    </source>
</evidence>
<sequence>GFFVENLYQTYIETIDELLTILEEGELNRAMASHQLNDMSSRSHAMLSIQIEQDLQGYDDPQEQM</sequence>
<dbReference type="PANTHER" id="PTHR47969:SF33">
    <property type="entry name" value="KINESIN-LIKE PROTEIN"/>
    <property type="match status" value="1"/>
</dbReference>
<keyword evidence="3" id="KW-0067">ATP-binding</keyword>
<proteinExistence type="inferred from homology"/>
<evidence type="ECO:0000313" key="7">
    <source>
        <dbReference type="EMBL" id="CAF4441867.1"/>
    </source>
</evidence>
<keyword evidence="2" id="KW-0547">Nucleotide-binding</keyword>
<dbReference type="InterPro" id="IPR027417">
    <property type="entry name" value="P-loop_NTPase"/>
</dbReference>
<dbReference type="AlphaFoldDB" id="A0A8S2WBR8"/>
<dbReference type="GO" id="GO:0003777">
    <property type="term" value="F:microtubule motor activity"/>
    <property type="evidence" value="ECO:0007669"/>
    <property type="project" value="InterPro"/>
</dbReference>
<dbReference type="InterPro" id="IPR036961">
    <property type="entry name" value="Kinesin_motor_dom_sf"/>
</dbReference>
<dbReference type="Gene3D" id="3.40.850.10">
    <property type="entry name" value="Kinesin motor domain"/>
    <property type="match status" value="1"/>
</dbReference>
<evidence type="ECO:0000256" key="3">
    <source>
        <dbReference type="ARBA" id="ARBA00022840"/>
    </source>
</evidence>
<dbReference type="InterPro" id="IPR027640">
    <property type="entry name" value="Kinesin-like_fam"/>
</dbReference>
<name>A0A8S2WBR8_9BILA</name>
<comment type="caution">
    <text evidence="5">Lacks conserved residue(s) required for the propagation of feature annotation.</text>
</comment>
<feature type="domain" description="Kinesin motor" evidence="6">
    <location>
        <begin position="1"/>
        <end position="65"/>
    </location>
</feature>
<comment type="subcellular location">
    <subcellularLocation>
        <location evidence="1">Cytoplasm</location>
        <location evidence="1">Cytoskeleton</location>
    </subcellularLocation>
</comment>
<organism evidence="7 8">
    <name type="scientific">Rotaria magnacalcarata</name>
    <dbReference type="NCBI Taxonomy" id="392030"/>
    <lineage>
        <taxon>Eukaryota</taxon>
        <taxon>Metazoa</taxon>
        <taxon>Spiralia</taxon>
        <taxon>Gnathifera</taxon>
        <taxon>Rotifera</taxon>
        <taxon>Eurotatoria</taxon>
        <taxon>Bdelloidea</taxon>
        <taxon>Philodinida</taxon>
        <taxon>Philodinidae</taxon>
        <taxon>Rotaria</taxon>
    </lineage>
</organism>
<evidence type="ECO:0000256" key="1">
    <source>
        <dbReference type="ARBA" id="ARBA00004245"/>
    </source>
</evidence>
<dbReference type="Pfam" id="PF00225">
    <property type="entry name" value="Kinesin"/>
    <property type="match status" value="1"/>
</dbReference>
<dbReference type="EMBL" id="CAJOBI010067305">
    <property type="protein sequence ID" value="CAF4441867.1"/>
    <property type="molecule type" value="Genomic_DNA"/>
</dbReference>
<keyword evidence="4" id="KW-0206">Cytoskeleton</keyword>
<evidence type="ECO:0000256" key="2">
    <source>
        <dbReference type="ARBA" id="ARBA00022741"/>
    </source>
</evidence>
<evidence type="ECO:0000256" key="4">
    <source>
        <dbReference type="ARBA" id="ARBA00023212"/>
    </source>
</evidence>
<dbReference type="GO" id="GO:0005524">
    <property type="term" value="F:ATP binding"/>
    <property type="evidence" value="ECO:0007669"/>
    <property type="project" value="UniProtKB-KW"/>
</dbReference>
<accession>A0A8S2WBR8</accession>
<dbReference type="PROSITE" id="PS50067">
    <property type="entry name" value="KINESIN_MOTOR_2"/>
    <property type="match status" value="1"/>
</dbReference>
<dbReference type="GO" id="GO:0008017">
    <property type="term" value="F:microtubule binding"/>
    <property type="evidence" value="ECO:0007669"/>
    <property type="project" value="InterPro"/>
</dbReference>
<dbReference type="PANTHER" id="PTHR47969">
    <property type="entry name" value="CHROMOSOME-ASSOCIATED KINESIN KIF4A-RELATED"/>
    <property type="match status" value="1"/>
</dbReference>
<dbReference type="GO" id="GO:0007052">
    <property type="term" value="P:mitotic spindle organization"/>
    <property type="evidence" value="ECO:0007669"/>
    <property type="project" value="TreeGrafter"/>
</dbReference>
<feature type="non-terminal residue" evidence="7">
    <location>
        <position position="65"/>
    </location>
</feature>
<keyword evidence="4" id="KW-0963">Cytoplasm</keyword>
<protein>
    <recommendedName>
        <fullName evidence="6">Kinesin motor domain-containing protein</fullName>
    </recommendedName>
</protein>
<evidence type="ECO:0000313" key="8">
    <source>
        <dbReference type="Proteomes" id="UP000676336"/>
    </source>
</evidence>
<comment type="caution">
    <text evidence="7">The sequence shown here is derived from an EMBL/GenBank/DDBJ whole genome shotgun (WGS) entry which is preliminary data.</text>
</comment>
<feature type="non-terminal residue" evidence="7">
    <location>
        <position position="1"/>
    </location>
</feature>
<dbReference type="InterPro" id="IPR001752">
    <property type="entry name" value="Kinesin_motor_dom"/>
</dbReference>
<dbReference type="SUPFAM" id="SSF52540">
    <property type="entry name" value="P-loop containing nucleoside triphosphate hydrolases"/>
    <property type="match status" value="1"/>
</dbReference>
<dbReference type="GO" id="GO:0007018">
    <property type="term" value="P:microtubule-based movement"/>
    <property type="evidence" value="ECO:0007669"/>
    <property type="project" value="InterPro"/>
</dbReference>
<gene>
    <name evidence="7" type="ORF">SMN809_LOCUS32317</name>
</gene>
<comment type="similarity">
    <text evidence="5">Belongs to the TRAFAC class myosin-kinesin ATPase superfamily. Kinesin family.</text>
</comment>
<dbReference type="GO" id="GO:0005875">
    <property type="term" value="C:microtubule associated complex"/>
    <property type="evidence" value="ECO:0007669"/>
    <property type="project" value="TreeGrafter"/>
</dbReference>
<evidence type="ECO:0000256" key="5">
    <source>
        <dbReference type="PROSITE-ProRule" id="PRU00283"/>
    </source>
</evidence>
<dbReference type="Proteomes" id="UP000676336">
    <property type="component" value="Unassembled WGS sequence"/>
</dbReference>
<dbReference type="GO" id="GO:0051231">
    <property type="term" value="P:spindle elongation"/>
    <property type="evidence" value="ECO:0007669"/>
    <property type="project" value="TreeGrafter"/>
</dbReference>
<reference evidence="7" key="1">
    <citation type="submission" date="2021-02" db="EMBL/GenBank/DDBJ databases">
        <authorList>
            <person name="Nowell W R."/>
        </authorList>
    </citation>
    <scope>NUCLEOTIDE SEQUENCE</scope>
</reference>